<dbReference type="InterPro" id="IPR003356">
    <property type="entry name" value="DNA_methylase_A-5"/>
</dbReference>
<dbReference type="GO" id="GO:0009007">
    <property type="term" value="F:site-specific DNA-methyltransferase (adenine-specific) activity"/>
    <property type="evidence" value="ECO:0007669"/>
    <property type="project" value="UniProtKB-EC"/>
</dbReference>
<keyword evidence="6" id="KW-0680">Restriction system</keyword>
<evidence type="ECO:0000256" key="8">
    <source>
        <dbReference type="ARBA" id="ARBA00047942"/>
    </source>
</evidence>
<feature type="domain" description="Type I restriction modification DNA specificity" evidence="9">
    <location>
        <begin position="912"/>
        <end position="1056"/>
    </location>
</feature>
<dbReference type="SUPFAM" id="SSF116734">
    <property type="entry name" value="DNA methylase specificity domain"/>
    <property type="match status" value="2"/>
</dbReference>
<dbReference type="GO" id="GO:0032259">
    <property type="term" value="P:methylation"/>
    <property type="evidence" value="ECO:0007669"/>
    <property type="project" value="UniProtKB-KW"/>
</dbReference>
<dbReference type="EMBL" id="FUKJ01000433">
    <property type="protein sequence ID" value="SJM95697.1"/>
    <property type="molecule type" value="Genomic_DNA"/>
</dbReference>
<evidence type="ECO:0000259" key="9">
    <source>
        <dbReference type="Pfam" id="PF01420"/>
    </source>
</evidence>
<dbReference type="Gene3D" id="3.40.50.150">
    <property type="entry name" value="Vaccinia Virus protein VP39"/>
    <property type="match status" value="1"/>
</dbReference>
<feature type="domain" description="DNA methylase adenine-specific" evidence="10">
    <location>
        <begin position="402"/>
        <end position="648"/>
    </location>
</feature>
<evidence type="ECO:0000256" key="5">
    <source>
        <dbReference type="ARBA" id="ARBA00022679"/>
    </source>
</evidence>
<evidence type="ECO:0000256" key="1">
    <source>
        <dbReference type="ARBA" id="ARBA00006594"/>
    </source>
</evidence>
<name>A0A1R4HHJ9_9GAMM</name>
<organism evidence="11 12">
    <name type="scientific">Crenothrix polyspora</name>
    <dbReference type="NCBI Taxonomy" id="360316"/>
    <lineage>
        <taxon>Bacteria</taxon>
        <taxon>Pseudomonadati</taxon>
        <taxon>Pseudomonadota</taxon>
        <taxon>Gammaproteobacteria</taxon>
        <taxon>Methylococcales</taxon>
        <taxon>Crenotrichaceae</taxon>
        <taxon>Crenothrix</taxon>
    </lineage>
</organism>
<reference evidence="12" key="1">
    <citation type="submission" date="2017-02" db="EMBL/GenBank/DDBJ databases">
        <authorList>
            <person name="Daims H."/>
        </authorList>
    </citation>
    <scope>NUCLEOTIDE SEQUENCE [LARGE SCALE GENOMIC DNA]</scope>
</reference>
<dbReference type="Pfam" id="PF02384">
    <property type="entry name" value="N6_Mtase"/>
    <property type="match status" value="1"/>
</dbReference>
<dbReference type="RefSeq" id="WP_087148342.1">
    <property type="nucleotide sequence ID" value="NZ_FUKJ01000433.1"/>
</dbReference>
<dbReference type="InterPro" id="IPR044946">
    <property type="entry name" value="Restrct_endonuc_typeI_TRD_sf"/>
</dbReference>
<evidence type="ECO:0000256" key="4">
    <source>
        <dbReference type="ARBA" id="ARBA00022603"/>
    </source>
</evidence>
<sequence>MINKDNLKDLLLSLSFEKNGNQYSKQFTNSEAVLKVDFDKNLLIYPEDKGLKIHERQTCNFSANENYVVFECVHRLLEKGYKPEHIELEPKWKLGHGASGGRADILIKDNQGSPLLIIECKTPGQEFNKAWKNTELDGDQLFSYAQQIPDTQFLSLYTSDCTDKGELFYVSHIVSHKDNPKVLEEGKGLKSFKDGGDAKQRFNVWRDTYKKEFTTQGIFEPNIQPYHIGKDKYTLDDLSSIDAKDKEGKYHKFRTILRKHNVSGRENAFDVLVNLFLCKIVDEAENTTDLKFYWKGIAYDSFFDLIDRLQALYKTGMERFLDQDIVYISNDQIENAFWAVKQKRNATKAQIKDYFRQLKFFTNNDFGFIDVHNEALFYQNAKVLLEVVQMWQDLRLKDQEQNQFLGDMFEYFLDQGIKQSEGQFFTPMPICKFILMSLPLESIIKDSSQAPKAIDYACGAGHFLNELAAQLKPFISQYKQTDAKAFFKEIIGIEKEYRLSKVAKVAAFMYGQEGIDILHHDALDKHPKVQKNSFNILVANPPFAVEGFLETLPEEQREQYVLTQTVTDVANNRNIQCFFIERAKQLLARGGVAGIIVPSSVLSNSDSTHIGSREILLQYFDIVALVELGSGTFGKTGTNTVVLFIRRKYQLPEPSEHYRNRVEDWFDGFDEDEPNDDMATYQDLHLLKKYCGHIGIPFEHYQTLLNGKPSAELLAHELFQDYKKDFDQSSDIKKLATQKFFKDFSVTQKQTELDKRFLTTLQKIEKDKLFYFVLSFSNPQKVLIVKSPSDNKEQKQFLGYEWSAAKGNEGIKLTTDAQDQHLTPLYDSENRYNPNKINALIQDNFCGNAVVIPESLQTYVSLVGLVDLLDFSRKDFDKHISLSVKKDVSIESKWESEKIANLNVLLKRGKSTKYGNSNIQVIKSGQARGFKEFEFSEKYFAIEGFQSDERNLQKGDLLINSTGVGTAGRVTLFELEGDFVADSHITIFRPNEKILPQYALQCFAQIGFKTIEQMAQGLSGQIELTIPTIAEIKIPLPPLEIQTQIVQACEAVDAEVIAAQASMEQAKNELKPLLKNDNFFLEKLENVAVKVNEQIVPNNYEGEVNYIGLENIESQTGRLVGDIRANYNQIKSAKTCFKVNNVLYGKLRPNLNKVYLAKENGICSTDILVFRFENEFLAQYYGVLILIDVHIGYTVLKYSSPMTE</sequence>
<dbReference type="OrthoDB" id="9798929at2"/>
<dbReference type="GO" id="GO:0008170">
    <property type="term" value="F:N-methyltransferase activity"/>
    <property type="evidence" value="ECO:0007669"/>
    <property type="project" value="InterPro"/>
</dbReference>
<dbReference type="InterPro" id="IPR002052">
    <property type="entry name" value="DNA_methylase_N6_adenine_CS"/>
</dbReference>
<evidence type="ECO:0000259" key="10">
    <source>
        <dbReference type="Pfam" id="PF02384"/>
    </source>
</evidence>
<dbReference type="GO" id="GO:0003677">
    <property type="term" value="F:DNA binding"/>
    <property type="evidence" value="ECO:0007669"/>
    <property type="project" value="UniProtKB-KW"/>
</dbReference>
<dbReference type="AlphaFoldDB" id="A0A1R4HHJ9"/>
<dbReference type="InterPro" id="IPR029063">
    <property type="entry name" value="SAM-dependent_MTases_sf"/>
</dbReference>
<dbReference type="CDD" id="cd02440">
    <property type="entry name" value="AdoMet_MTases"/>
    <property type="match status" value="1"/>
</dbReference>
<dbReference type="Gene3D" id="3.90.220.20">
    <property type="entry name" value="DNA methylase specificity domains"/>
    <property type="match status" value="2"/>
</dbReference>
<keyword evidence="7" id="KW-0238">DNA-binding</keyword>
<dbReference type="PANTHER" id="PTHR33841">
    <property type="entry name" value="DNA METHYLTRANSFERASE YEEA-RELATED"/>
    <property type="match status" value="1"/>
</dbReference>
<gene>
    <name evidence="11" type="ORF">CRENPOLYSF2_680015</name>
</gene>
<evidence type="ECO:0000256" key="2">
    <source>
        <dbReference type="ARBA" id="ARBA00010923"/>
    </source>
</evidence>
<dbReference type="PRINTS" id="PR00507">
    <property type="entry name" value="N12N6MTFRASE"/>
</dbReference>
<keyword evidence="5" id="KW-0808">Transferase</keyword>
<dbReference type="PROSITE" id="PS00092">
    <property type="entry name" value="N6_MTASE"/>
    <property type="match status" value="1"/>
</dbReference>
<proteinExistence type="inferred from homology"/>
<dbReference type="InterPro" id="IPR050953">
    <property type="entry name" value="N4_N6_ade-DNA_methylase"/>
</dbReference>
<dbReference type="EC" id="2.1.1.72" evidence="3"/>
<evidence type="ECO:0000256" key="7">
    <source>
        <dbReference type="ARBA" id="ARBA00023125"/>
    </source>
</evidence>
<evidence type="ECO:0000256" key="6">
    <source>
        <dbReference type="ARBA" id="ARBA00022747"/>
    </source>
</evidence>
<evidence type="ECO:0000313" key="12">
    <source>
        <dbReference type="Proteomes" id="UP000195442"/>
    </source>
</evidence>
<comment type="similarity">
    <text evidence="2">Belongs to the type-I restriction system S methylase family.</text>
</comment>
<accession>A0A1R4HHJ9</accession>
<comment type="similarity">
    <text evidence="1">Belongs to the N(4)/N(6)-methyltransferase family.</text>
</comment>
<evidence type="ECO:0000256" key="3">
    <source>
        <dbReference type="ARBA" id="ARBA00011900"/>
    </source>
</evidence>
<dbReference type="GO" id="GO:0009307">
    <property type="term" value="P:DNA restriction-modification system"/>
    <property type="evidence" value="ECO:0007669"/>
    <property type="project" value="UniProtKB-KW"/>
</dbReference>
<dbReference type="PANTHER" id="PTHR33841:SF1">
    <property type="entry name" value="DNA METHYLTRANSFERASE A"/>
    <property type="match status" value="1"/>
</dbReference>
<dbReference type="SUPFAM" id="SSF53335">
    <property type="entry name" value="S-adenosyl-L-methionine-dependent methyltransferases"/>
    <property type="match status" value="1"/>
</dbReference>
<keyword evidence="12" id="KW-1185">Reference proteome</keyword>
<comment type="catalytic activity">
    <reaction evidence="8">
        <text>a 2'-deoxyadenosine in DNA + S-adenosyl-L-methionine = an N(6)-methyl-2'-deoxyadenosine in DNA + S-adenosyl-L-homocysteine + H(+)</text>
        <dbReference type="Rhea" id="RHEA:15197"/>
        <dbReference type="Rhea" id="RHEA-COMP:12418"/>
        <dbReference type="Rhea" id="RHEA-COMP:12419"/>
        <dbReference type="ChEBI" id="CHEBI:15378"/>
        <dbReference type="ChEBI" id="CHEBI:57856"/>
        <dbReference type="ChEBI" id="CHEBI:59789"/>
        <dbReference type="ChEBI" id="CHEBI:90615"/>
        <dbReference type="ChEBI" id="CHEBI:90616"/>
        <dbReference type="EC" id="2.1.1.72"/>
    </reaction>
</comment>
<protein>
    <recommendedName>
        <fullName evidence="3">site-specific DNA-methyltransferase (adenine-specific)</fullName>
        <ecNumber evidence="3">2.1.1.72</ecNumber>
    </recommendedName>
</protein>
<dbReference type="Pfam" id="PF01420">
    <property type="entry name" value="Methylase_S"/>
    <property type="match status" value="1"/>
</dbReference>
<evidence type="ECO:0000313" key="11">
    <source>
        <dbReference type="EMBL" id="SJM95697.1"/>
    </source>
</evidence>
<dbReference type="InterPro" id="IPR000055">
    <property type="entry name" value="Restrct_endonuc_typeI_TRD"/>
</dbReference>
<keyword evidence="4" id="KW-0489">Methyltransferase</keyword>
<dbReference type="Proteomes" id="UP000195442">
    <property type="component" value="Unassembled WGS sequence"/>
</dbReference>